<evidence type="ECO:0000313" key="1">
    <source>
        <dbReference type="EMBL" id="GAJ22339.1"/>
    </source>
</evidence>
<name>X1UY01_9ZZZZ</name>
<comment type="caution">
    <text evidence="1">The sequence shown here is derived from an EMBL/GenBank/DDBJ whole genome shotgun (WGS) entry which is preliminary data.</text>
</comment>
<gene>
    <name evidence="1" type="ORF">S12H4_61720</name>
</gene>
<reference evidence="1" key="1">
    <citation type="journal article" date="2014" name="Front. Microbiol.">
        <title>High frequency of phylogenetically diverse reductive dehalogenase-homologous genes in deep subseafloor sedimentary metagenomes.</title>
        <authorList>
            <person name="Kawai M."/>
            <person name="Futagami T."/>
            <person name="Toyoda A."/>
            <person name="Takaki Y."/>
            <person name="Nishi S."/>
            <person name="Hori S."/>
            <person name="Arai W."/>
            <person name="Tsubouchi T."/>
            <person name="Morono Y."/>
            <person name="Uchiyama I."/>
            <person name="Ito T."/>
            <person name="Fujiyama A."/>
            <person name="Inagaki F."/>
            <person name="Takami H."/>
        </authorList>
    </citation>
    <scope>NUCLEOTIDE SEQUENCE</scope>
    <source>
        <strain evidence="1">Expedition CK06-06</strain>
    </source>
</reference>
<dbReference type="EMBL" id="BARW01041081">
    <property type="protein sequence ID" value="GAJ22339.1"/>
    <property type="molecule type" value="Genomic_DNA"/>
</dbReference>
<accession>X1UY01</accession>
<protein>
    <submittedName>
        <fullName evidence="1">Uncharacterized protein</fullName>
    </submittedName>
</protein>
<dbReference type="AlphaFoldDB" id="X1UY01"/>
<organism evidence="1">
    <name type="scientific">marine sediment metagenome</name>
    <dbReference type="NCBI Taxonomy" id="412755"/>
    <lineage>
        <taxon>unclassified sequences</taxon>
        <taxon>metagenomes</taxon>
        <taxon>ecological metagenomes</taxon>
    </lineage>
</organism>
<sequence length="50" mass="5482">MDSPAQWWAVRGLKYSAGTQKGLFTITPDLTLPRISIPIWVPALPCGART</sequence>
<proteinExistence type="predicted"/>